<evidence type="ECO:0000256" key="5">
    <source>
        <dbReference type="ARBA" id="ARBA00023136"/>
    </source>
</evidence>
<feature type="transmembrane region" description="Helical" evidence="6">
    <location>
        <begin position="146"/>
        <end position="169"/>
    </location>
</feature>
<evidence type="ECO:0000256" key="4">
    <source>
        <dbReference type="ARBA" id="ARBA00022989"/>
    </source>
</evidence>
<feature type="transmembrane region" description="Helical" evidence="6">
    <location>
        <begin position="181"/>
        <end position="199"/>
    </location>
</feature>
<organism evidence="7 8">
    <name type="scientific">Defluviimonas salinarum</name>
    <dbReference type="NCBI Taxonomy" id="2992147"/>
    <lineage>
        <taxon>Bacteria</taxon>
        <taxon>Pseudomonadati</taxon>
        <taxon>Pseudomonadota</taxon>
        <taxon>Alphaproteobacteria</taxon>
        <taxon>Rhodobacterales</taxon>
        <taxon>Paracoccaceae</taxon>
        <taxon>Albidovulum</taxon>
    </lineage>
</organism>
<evidence type="ECO:0000313" key="7">
    <source>
        <dbReference type="EMBL" id="MCW3780757.1"/>
    </source>
</evidence>
<evidence type="ECO:0000256" key="2">
    <source>
        <dbReference type="ARBA" id="ARBA00022475"/>
    </source>
</evidence>
<gene>
    <name evidence="7" type="ORF">OM960_04060</name>
</gene>
<keyword evidence="3 6" id="KW-0812">Transmembrane</keyword>
<sequence>MLAAGLSGFQVSVGLIMAIGAQNAFVLRQGLRREHVLACVLFCATSDAVLIATGVAGFAAASAVAPWLGQALRWGGVAFLLAYGLRAGWSALRGGGALAPRSAGPGALGPVLTTLAAITWLNPHVYLDTVVLLGSIAAQYPGREMAFGAGAALGSFAFFFTLGFGARLLAPVFAREAAWRVLDGGVALVMISISVRLAVG</sequence>
<keyword evidence="5 6" id="KW-0472">Membrane</keyword>
<comment type="subcellular location">
    <subcellularLocation>
        <location evidence="1">Cell membrane</location>
        <topology evidence="1">Multi-pass membrane protein</topology>
    </subcellularLocation>
</comment>
<dbReference type="EMBL" id="JAPDOG010000003">
    <property type="protein sequence ID" value="MCW3780757.1"/>
    <property type="molecule type" value="Genomic_DNA"/>
</dbReference>
<evidence type="ECO:0000256" key="6">
    <source>
        <dbReference type="SAM" id="Phobius"/>
    </source>
</evidence>
<proteinExistence type="predicted"/>
<keyword evidence="4 6" id="KW-1133">Transmembrane helix</keyword>
<feature type="transmembrane region" description="Helical" evidence="6">
    <location>
        <begin position="6"/>
        <end position="27"/>
    </location>
</feature>
<name>A0ABT3IZA1_9RHOB</name>
<dbReference type="RefSeq" id="WP_264771140.1">
    <property type="nucleotide sequence ID" value="NZ_JAPDOG010000003.1"/>
</dbReference>
<keyword evidence="8" id="KW-1185">Reference proteome</keyword>
<accession>A0ABT3IZA1</accession>
<dbReference type="InterPro" id="IPR001123">
    <property type="entry name" value="LeuE-type"/>
</dbReference>
<evidence type="ECO:0000256" key="3">
    <source>
        <dbReference type="ARBA" id="ARBA00022692"/>
    </source>
</evidence>
<dbReference type="Proteomes" id="UP001207582">
    <property type="component" value="Unassembled WGS sequence"/>
</dbReference>
<evidence type="ECO:0000313" key="8">
    <source>
        <dbReference type="Proteomes" id="UP001207582"/>
    </source>
</evidence>
<comment type="caution">
    <text evidence="7">The sequence shown here is derived from an EMBL/GenBank/DDBJ whole genome shotgun (WGS) entry which is preliminary data.</text>
</comment>
<dbReference type="PANTHER" id="PTHR30086">
    <property type="entry name" value="ARGININE EXPORTER PROTEIN ARGO"/>
    <property type="match status" value="1"/>
</dbReference>
<protein>
    <submittedName>
        <fullName evidence="7">LysE/ArgO family amino acid transporter</fullName>
    </submittedName>
</protein>
<dbReference type="Pfam" id="PF01810">
    <property type="entry name" value="LysE"/>
    <property type="match status" value="1"/>
</dbReference>
<feature type="transmembrane region" description="Helical" evidence="6">
    <location>
        <begin position="39"/>
        <end position="61"/>
    </location>
</feature>
<reference evidence="7 8" key="1">
    <citation type="submission" date="2022-10" db="EMBL/GenBank/DDBJ databases">
        <title>Defluviimonas sp. CAU 1641 isolated from mud.</title>
        <authorList>
            <person name="Kim W."/>
        </authorList>
    </citation>
    <scope>NUCLEOTIDE SEQUENCE [LARGE SCALE GENOMIC DNA]</scope>
    <source>
        <strain evidence="7 8">CAU 1641</strain>
    </source>
</reference>
<keyword evidence="2" id="KW-1003">Cell membrane</keyword>
<dbReference type="PANTHER" id="PTHR30086:SF20">
    <property type="entry name" value="ARGININE EXPORTER PROTEIN ARGO-RELATED"/>
    <property type="match status" value="1"/>
</dbReference>
<evidence type="ECO:0000256" key="1">
    <source>
        <dbReference type="ARBA" id="ARBA00004651"/>
    </source>
</evidence>
<feature type="transmembrane region" description="Helical" evidence="6">
    <location>
        <begin position="67"/>
        <end position="85"/>
    </location>
</feature>
<feature type="transmembrane region" description="Helical" evidence="6">
    <location>
        <begin position="106"/>
        <end position="126"/>
    </location>
</feature>